<reference evidence="3 4" key="1">
    <citation type="journal article" date="2014" name="Nat. Genet.">
        <title>Genome sequence of the hot pepper provides insights into the evolution of pungency in Capsicum species.</title>
        <authorList>
            <person name="Kim S."/>
            <person name="Park M."/>
            <person name="Yeom S.I."/>
            <person name="Kim Y.M."/>
            <person name="Lee J.M."/>
            <person name="Lee H.A."/>
            <person name="Seo E."/>
            <person name="Choi J."/>
            <person name="Cheong K."/>
            <person name="Kim K.T."/>
            <person name="Jung K."/>
            <person name="Lee G.W."/>
            <person name="Oh S.K."/>
            <person name="Bae C."/>
            <person name="Kim S.B."/>
            <person name="Lee H.Y."/>
            <person name="Kim S.Y."/>
            <person name="Kim M.S."/>
            <person name="Kang B.C."/>
            <person name="Jo Y.D."/>
            <person name="Yang H.B."/>
            <person name="Jeong H.J."/>
            <person name="Kang W.H."/>
            <person name="Kwon J.K."/>
            <person name="Shin C."/>
            <person name="Lim J.Y."/>
            <person name="Park J.H."/>
            <person name="Huh J.H."/>
            <person name="Kim J.S."/>
            <person name="Kim B.D."/>
            <person name="Cohen O."/>
            <person name="Paran I."/>
            <person name="Suh M.C."/>
            <person name="Lee S.B."/>
            <person name="Kim Y.K."/>
            <person name="Shin Y."/>
            <person name="Noh S.J."/>
            <person name="Park J."/>
            <person name="Seo Y.S."/>
            <person name="Kwon S.Y."/>
            <person name="Kim H.A."/>
            <person name="Park J.M."/>
            <person name="Kim H.J."/>
            <person name="Choi S.B."/>
            <person name="Bosland P.W."/>
            <person name="Reeves G."/>
            <person name="Jo S.H."/>
            <person name="Lee B.W."/>
            <person name="Cho H.T."/>
            <person name="Choi H.S."/>
            <person name="Lee M.S."/>
            <person name="Yu Y."/>
            <person name="Do Choi Y."/>
            <person name="Park B.S."/>
            <person name="van Deynze A."/>
            <person name="Ashrafi H."/>
            <person name="Hill T."/>
            <person name="Kim W.T."/>
            <person name="Pai H.S."/>
            <person name="Ahn H.K."/>
            <person name="Yeam I."/>
            <person name="Giovannoni J.J."/>
            <person name="Rose J.K."/>
            <person name="Sorensen I."/>
            <person name="Lee S.J."/>
            <person name="Kim R.W."/>
            <person name="Choi I.Y."/>
            <person name="Choi B.S."/>
            <person name="Lim J.S."/>
            <person name="Lee Y.H."/>
            <person name="Choi D."/>
        </authorList>
    </citation>
    <scope>NUCLEOTIDE SEQUENCE [LARGE SCALE GENOMIC DNA]</scope>
    <source>
        <strain evidence="4">cv. CM334</strain>
    </source>
</reference>
<dbReference type="Proteomes" id="UP000222542">
    <property type="component" value="Unassembled WGS sequence"/>
</dbReference>
<name>A0A2G2Z4L9_CAPAN</name>
<feature type="region of interest" description="Disordered" evidence="1">
    <location>
        <begin position="138"/>
        <end position="176"/>
    </location>
</feature>
<feature type="chain" id="PRO_5013935289" evidence="2">
    <location>
        <begin position="18"/>
        <end position="321"/>
    </location>
</feature>
<feature type="region of interest" description="Disordered" evidence="1">
    <location>
        <begin position="42"/>
        <end position="67"/>
    </location>
</feature>
<reference evidence="3 4" key="2">
    <citation type="journal article" date="2017" name="Genome Biol.">
        <title>New reference genome sequences of hot pepper reveal the massive evolution of plant disease-resistance genes by retroduplication.</title>
        <authorList>
            <person name="Kim S."/>
            <person name="Park J."/>
            <person name="Yeom S.I."/>
            <person name="Kim Y.M."/>
            <person name="Seo E."/>
            <person name="Kim K.T."/>
            <person name="Kim M.S."/>
            <person name="Lee J.M."/>
            <person name="Cheong K."/>
            <person name="Shin H.S."/>
            <person name="Kim S.B."/>
            <person name="Han K."/>
            <person name="Lee J."/>
            <person name="Park M."/>
            <person name="Lee H.A."/>
            <person name="Lee H.Y."/>
            <person name="Lee Y."/>
            <person name="Oh S."/>
            <person name="Lee J.H."/>
            <person name="Choi E."/>
            <person name="Choi E."/>
            <person name="Lee S.E."/>
            <person name="Jeon J."/>
            <person name="Kim H."/>
            <person name="Choi G."/>
            <person name="Song H."/>
            <person name="Lee J."/>
            <person name="Lee S.C."/>
            <person name="Kwon J.K."/>
            <person name="Lee H.Y."/>
            <person name="Koo N."/>
            <person name="Hong Y."/>
            <person name="Kim R.W."/>
            <person name="Kang W.H."/>
            <person name="Huh J.H."/>
            <person name="Kang B.C."/>
            <person name="Yang T.J."/>
            <person name="Lee Y.H."/>
            <person name="Bennetzen J.L."/>
            <person name="Choi D."/>
        </authorList>
    </citation>
    <scope>NUCLEOTIDE SEQUENCE [LARGE SCALE GENOMIC DNA]</scope>
    <source>
        <strain evidence="4">cv. CM334</strain>
    </source>
</reference>
<dbReference type="Gramene" id="PHT76923">
    <property type="protein sequence ID" value="PHT76923"/>
    <property type="gene ID" value="T459_20445"/>
</dbReference>
<evidence type="ECO:0000256" key="1">
    <source>
        <dbReference type="SAM" id="MobiDB-lite"/>
    </source>
</evidence>
<feature type="signal peptide" evidence="2">
    <location>
        <begin position="1"/>
        <end position="17"/>
    </location>
</feature>
<gene>
    <name evidence="3" type="ORF">T459_20445</name>
</gene>
<keyword evidence="4" id="KW-1185">Reference proteome</keyword>
<comment type="caution">
    <text evidence="3">The sequence shown here is derived from an EMBL/GenBank/DDBJ whole genome shotgun (WGS) entry which is preliminary data.</text>
</comment>
<dbReference type="EMBL" id="AYRZ02000007">
    <property type="protein sequence ID" value="PHT76923.1"/>
    <property type="molecule type" value="Genomic_DNA"/>
</dbReference>
<protein>
    <submittedName>
        <fullName evidence="3">Uncharacterized protein</fullName>
    </submittedName>
</protein>
<keyword evidence="2" id="KW-0732">Signal</keyword>
<dbReference type="AlphaFoldDB" id="A0A2G2Z4L9"/>
<organism evidence="3 4">
    <name type="scientific">Capsicum annuum</name>
    <name type="common">Capsicum pepper</name>
    <dbReference type="NCBI Taxonomy" id="4072"/>
    <lineage>
        <taxon>Eukaryota</taxon>
        <taxon>Viridiplantae</taxon>
        <taxon>Streptophyta</taxon>
        <taxon>Embryophyta</taxon>
        <taxon>Tracheophyta</taxon>
        <taxon>Spermatophyta</taxon>
        <taxon>Magnoliopsida</taxon>
        <taxon>eudicotyledons</taxon>
        <taxon>Gunneridae</taxon>
        <taxon>Pentapetalae</taxon>
        <taxon>asterids</taxon>
        <taxon>lamiids</taxon>
        <taxon>Solanales</taxon>
        <taxon>Solanaceae</taxon>
        <taxon>Solanoideae</taxon>
        <taxon>Capsiceae</taxon>
        <taxon>Capsicum</taxon>
    </lineage>
</organism>
<proteinExistence type="predicted"/>
<sequence>MRCLWLTILVSSKAIMAGLQSVIYKGEGILCTNYRRLGHTHQHCPTHSSKAADEQDKTIPSSSETHSTVEEWQTVSFPKKKTIAKPSTNVVKEPAKGDQTQVKFYDVTSDKFLRSNSFTATANNSDLGTTEMNHAKLHQNSKKDFKNKQKKKKKKVIVGQQGPPPPGTSGNSDLSKVSHGIGLAGALNSNYSPLINSISAPLMLENPNGVRYPIPLGGNPMNASASAYSGRSNTIATRDNHHPRTVDMTNTVMSINFSSNSTGLLNPQIPIKGHIFAPLTNNRNSSSKQQPTVSEGDSLLYNCTTSSQPATNVMGRTSLSG</sequence>
<evidence type="ECO:0000313" key="4">
    <source>
        <dbReference type="Proteomes" id="UP000222542"/>
    </source>
</evidence>
<evidence type="ECO:0000256" key="2">
    <source>
        <dbReference type="SAM" id="SignalP"/>
    </source>
</evidence>
<evidence type="ECO:0000313" key="3">
    <source>
        <dbReference type="EMBL" id="PHT76923.1"/>
    </source>
</evidence>
<feature type="compositionally biased region" description="Polar residues" evidence="1">
    <location>
        <begin position="58"/>
        <end position="67"/>
    </location>
</feature>
<accession>A0A2G2Z4L9</accession>